<dbReference type="CDD" id="cd06261">
    <property type="entry name" value="TM_PBP2"/>
    <property type="match status" value="1"/>
</dbReference>
<evidence type="ECO:0000313" key="8">
    <source>
        <dbReference type="Proteomes" id="UP000541810"/>
    </source>
</evidence>
<dbReference type="Pfam" id="PF00528">
    <property type="entry name" value="BPD_transp_1"/>
    <property type="match status" value="1"/>
</dbReference>
<dbReference type="GO" id="GO:0005886">
    <property type="term" value="C:plasma membrane"/>
    <property type="evidence" value="ECO:0007669"/>
    <property type="project" value="UniProtKB-SubCell"/>
</dbReference>
<keyword evidence="5" id="KW-0813">Transport</keyword>
<keyword evidence="2 5" id="KW-0812">Transmembrane</keyword>
<evidence type="ECO:0000256" key="4">
    <source>
        <dbReference type="ARBA" id="ARBA00023136"/>
    </source>
</evidence>
<protein>
    <submittedName>
        <fullName evidence="7">Phosphate transport system permease protein</fullName>
    </submittedName>
</protein>
<dbReference type="AlphaFoldDB" id="A0A7X0H7D5"/>
<dbReference type="InterPro" id="IPR035906">
    <property type="entry name" value="MetI-like_sf"/>
</dbReference>
<dbReference type="Gene3D" id="1.10.3720.10">
    <property type="entry name" value="MetI-like"/>
    <property type="match status" value="2"/>
</dbReference>
<name>A0A7X0H7D5_9BACT</name>
<feature type="transmembrane region" description="Helical" evidence="5">
    <location>
        <begin position="21"/>
        <end position="46"/>
    </location>
</feature>
<evidence type="ECO:0000256" key="5">
    <source>
        <dbReference type="RuleBase" id="RU363032"/>
    </source>
</evidence>
<evidence type="ECO:0000313" key="7">
    <source>
        <dbReference type="EMBL" id="MBB6430655.1"/>
    </source>
</evidence>
<accession>A0A7X0H7D5</accession>
<organism evidence="7 8">
    <name type="scientific">Algisphaera agarilytica</name>
    <dbReference type="NCBI Taxonomy" id="1385975"/>
    <lineage>
        <taxon>Bacteria</taxon>
        <taxon>Pseudomonadati</taxon>
        <taxon>Planctomycetota</taxon>
        <taxon>Phycisphaerae</taxon>
        <taxon>Phycisphaerales</taxon>
        <taxon>Phycisphaeraceae</taxon>
        <taxon>Algisphaera</taxon>
    </lineage>
</organism>
<keyword evidence="4 5" id="KW-0472">Membrane</keyword>
<evidence type="ECO:0000256" key="2">
    <source>
        <dbReference type="ARBA" id="ARBA00022692"/>
    </source>
</evidence>
<feature type="transmembrane region" description="Helical" evidence="5">
    <location>
        <begin position="66"/>
        <end position="96"/>
    </location>
</feature>
<evidence type="ECO:0000259" key="6">
    <source>
        <dbReference type="PROSITE" id="PS50928"/>
    </source>
</evidence>
<proteinExistence type="inferred from homology"/>
<gene>
    <name evidence="7" type="ORF">HNQ40_002461</name>
</gene>
<feature type="transmembrane region" description="Helical" evidence="5">
    <location>
        <begin position="459"/>
        <end position="479"/>
    </location>
</feature>
<comment type="caution">
    <text evidence="7">The sequence shown here is derived from an EMBL/GenBank/DDBJ whole genome shotgun (WGS) entry which is preliminary data.</text>
</comment>
<dbReference type="RefSeq" id="WP_221435520.1">
    <property type="nucleotide sequence ID" value="NZ_JACHGY010000001.1"/>
</dbReference>
<feature type="domain" description="ABC transmembrane type-1" evidence="6">
    <location>
        <begin position="71"/>
        <end position="475"/>
    </location>
</feature>
<dbReference type="PANTHER" id="PTHR43470">
    <property type="entry name" value="PHOSPHATE TRANSPORT SYSTEM PERMEASE PROTEIN PSTA-RELATED"/>
    <property type="match status" value="1"/>
</dbReference>
<dbReference type="PROSITE" id="PS50928">
    <property type="entry name" value="ABC_TM1"/>
    <property type="match status" value="1"/>
</dbReference>
<sequence>MPEYQSSSRKARQIKNTLFQVVAMTAAGIALIVLATLLISICARGFPRLSPEFITNPMSSNSAKTGIGPALMGSISILAICALSAIPLGVASAILLEEYRPKAKLPKMLHGFVQSNITNLAGVPSIVYGILGFSVFVIMFSSENLNEPWLDIGQEFYLEYPGAGGQSFYVESSEGAELTPATLTMDAVIYGSLREARAGGPPAEVKVVEAGDLEGIRSEADGRLRKINRSMKRALRAATVDGAFQVDETSAGEIAAAMLTPLKDDLKADYEVMKETAATQLLAMNGQDAVQQIQSRRVLYDKLLEKEFDAAGLRGLIIEGTEPLPKDVKKWYYMQIPFGKGMLAGGLTLMLVILPVIIVSSQEAIRAVSQEMRSGVLALGGTKWQAIEKVVLPSAIPGICTGAILALSRAIGEAAPILLIGYVGLQAGPDHLMAAFAALPLEIYNWTSEPDKSFRDAAAAGIIVLLAVLFTFNAVAVFIRQKFQQAN</sequence>
<evidence type="ECO:0000256" key="1">
    <source>
        <dbReference type="ARBA" id="ARBA00004651"/>
    </source>
</evidence>
<dbReference type="GO" id="GO:0055085">
    <property type="term" value="P:transmembrane transport"/>
    <property type="evidence" value="ECO:0007669"/>
    <property type="project" value="InterPro"/>
</dbReference>
<feature type="transmembrane region" description="Helical" evidence="5">
    <location>
        <begin position="117"/>
        <end position="140"/>
    </location>
</feature>
<dbReference type="PANTHER" id="PTHR43470:SF5">
    <property type="entry name" value="PHOSPHATE TRANSPORT SYSTEM PERMEASE PROTEIN PSTA"/>
    <property type="match status" value="1"/>
</dbReference>
<evidence type="ECO:0000256" key="3">
    <source>
        <dbReference type="ARBA" id="ARBA00022989"/>
    </source>
</evidence>
<feature type="transmembrane region" description="Helical" evidence="5">
    <location>
        <begin position="341"/>
        <end position="359"/>
    </location>
</feature>
<dbReference type="Proteomes" id="UP000541810">
    <property type="component" value="Unassembled WGS sequence"/>
</dbReference>
<dbReference type="EMBL" id="JACHGY010000001">
    <property type="protein sequence ID" value="MBB6430655.1"/>
    <property type="molecule type" value="Genomic_DNA"/>
</dbReference>
<comment type="similarity">
    <text evidence="5">Belongs to the binding-protein-dependent transport system permease family.</text>
</comment>
<dbReference type="InterPro" id="IPR000515">
    <property type="entry name" value="MetI-like"/>
</dbReference>
<reference evidence="7 8" key="1">
    <citation type="submission" date="2020-08" db="EMBL/GenBank/DDBJ databases">
        <title>Genomic Encyclopedia of Type Strains, Phase IV (KMG-IV): sequencing the most valuable type-strain genomes for metagenomic binning, comparative biology and taxonomic classification.</title>
        <authorList>
            <person name="Goeker M."/>
        </authorList>
    </citation>
    <scope>NUCLEOTIDE SEQUENCE [LARGE SCALE GENOMIC DNA]</scope>
    <source>
        <strain evidence="7 8">DSM 103725</strain>
    </source>
</reference>
<dbReference type="SUPFAM" id="SSF161098">
    <property type="entry name" value="MetI-like"/>
    <property type="match status" value="2"/>
</dbReference>
<keyword evidence="3 5" id="KW-1133">Transmembrane helix</keyword>
<keyword evidence="8" id="KW-1185">Reference proteome</keyword>
<comment type="subcellular location">
    <subcellularLocation>
        <location evidence="1 5">Cell membrane</location>
        <topology evidence="1 5">Multi-pass membrane protein</topology>
    </subcellularLocation>
</comment>